<dbReference type="PANTHER" id="PTHR33116:SF78">
    <property type="entry name" value="OS12G0587133 PROTEIN"/>
    <property type="match status" value="1"/>
</dbReference>
<comment type="caution">
    <text evidence="2">The sequence shown here is derived from an EMBL/GenBank/DDBJ whole genome shotgun (WGS) entry which is preliminary data.</text>
</comment>
<dbReference type="SUPFAM" id="SSF56672">
    <property type="entry name" value="DNA/RNA polymerases"/>
    <property type="match status" value="1"/>
</dbReference>
<dbReference type="InterPro" id="IPR000477">
    <property type="entry name" value="RT_dom"/>
</dbReference>
<dbReference type="Pfam" id="PF00078">
    <property type="entry name" value="RVT_1"/>
    <property type="match status" value="1"/>
</dbReference>
<dbReference type="OrthoDB" id="786283at2759"/>
<dbReference type="PROSITE" id="PS50878">
    <property type="entry name" value="RT_POL"/>
    <property type="match status" value="1"/>
</dbReference>
<evidence type="ECO:0000259" key="1">
    <source>
        <dbReference type="PROSITE" id="PS50878"/>
    </source>
</evidence>
<name>A0A9Q0CWH6_9POAL</name>
<dbReference type="Pfam" id="PF13966">
    <property type="entry name" value="zf-RVT"/>
    <property type="match status" value="1"/>
</dbReference>
<organism evidence="2 3">
    <name type="scientific">Rhynchospora breviuscula</name>
    <dbReference type="NCBI Taxonomy" id="2022672"/>
    <lineage>
        <taxon>Eukaryota</taxon>
        <taxon>Viridiplantae</taxon>
        <taxon>Streptophyta</taxon>
        <taxon>Embryophyta</taxon>
        <taxon>Tracheophyta</taxon>
        <taxon>Spermatophyta</taxon>
        <taxon>Magnoliopsida</taxon>
        <taxon>Liliopsida</taxon>
        <taxon>Poales</taxon>
        <taxon>Cyperaceae</taxon>
        <taxon>Cyperoideae</taxon>
        <taxon>Rhynchosporeae</taxon>
        <taxon>Rhynchospora</taxon>
    </lineage>
</organism>
<dbReference type="InterPro" id="IPR026960">
    <property type="entry name" value="RVT-Znf"/>
</dbReference>
<accession>A0A9Q0CWH6</accession>
<protein>
    <recommendedName>
        <fullName evidence="1">Reverse transcriptase domain-containing protein</fullName>
    </recommendedName>
</protein>
<dbReference type="InterPro" id="IPR043502">
    <property type="entry name" value="DNA/RNA_pol_sf"/>
</dbReference>
<dbReference type="PANTHER" id="PTHR33116">
    <property type="entry name" value="REVERSE TRANSCRIPTASE ZINC-BINDING DOMAIN-CONTAINING PROTEIN-RELATED-RELATED"/>
    <property type="match status" value="1"/>
</dbReference>
<sequence>MDTIPFSPATLYSDLGPDLSQLDDPFCANEIRHAVMGLANDKSSGPDGVPNEFFKLNWDLLKDDLLAIFDSLFQGQLNLQNANHARIVLIPKEENATCLSAFRPISVISYIPKLISKVLANRVAAFMPQLIPQSQTGFIKGRLIAENFIVARELVTTLSNQSDPAFLLKLDFQKAFDSVAWSFLFKVLDQRGFPPNFISWLRLLFSSSTSSVTVNDYTGPVFPHKRGLRQGDPLSPFLYLLAADVLNKMIQAASLSVPQTICRKLNEPFILLQYADDTLLFSTAKGTAVQVLSRVLDAFSRVSGVQLNLNKCSLVPFNLPAQETASIISVLQVNNTALPLIYLGLPLTLRRPDRLAYQSIIDKLQRKLAGWKSSLLSRAGRVVLASSVLSTVPVFFMSVFKLPGWVIKAIDRIRRNFIWGSSNNDKRAIHLLSWDRVCLPKSFGGFGLLNLNMQNISLLLRWWWRLHTTPDSLWSKIAHCLYSKRDRNVPPIAWNSIGSFFWHDLFSIRSFFQLSTRSIIGSGLNTSFWYSNWGGTCLTLCGYSALPPTRRFISLRHARSLWHELLPSPNTLQQSTLQQIACNLIFTAQPDTLLWNWTTHGYYTASSTYKWLISAGKVRFPLTCFWKLKIPPSIRLFLILLAHGRILTQDQLLKRNIHIVQGCVLCSQPVLETAIHLFFNCPFTLQLWQQLGYQNATVLHSSTDSIQAFLLHLFQHTSTRNLVITATTLWTVWLERNNRTFRQQSRTLDAIHNWIICESTIFLKTC</sequence>
<dbReference type="Proteomes" id="UP001151287">
    <property type="component" value="Unassembled WGS sequence"/>
</dbReference>
<dbReference type="EMBL" id="JAMQYH010000001">
    <property type="protein sequence ID" value="KAJ1701483.1"/>
    <property type="molecule type" value="Genomic_DNA"/>
</dbReference>
<keyword evidence="3" id="KW-1185">Reference proteome</keyword>
<gene>
    <name evidence="2" type="ORF">LUZ63_001262</name>
</gene>
<evidence type="ECO:0000313" key="3">
    <source>
        <dbReference type="Proteomes" id="UP001151287"/>
    </source>
</evidence>
<dbReference type="CDD" id="cd01650">
    <property type="entry name" value="RT_nLTR_like"/>
    <property type="match status" value="1"/>
</dbReference>
<dbReference type="AlphaFoldDB" id="A0A9Q0CWH6"/>
<proteinExistence type="predicted"/>
<feature type="domain" description="Reverse transcriptase" evidence="1">
    <location>
        <begin position="71"/>
        <end position="347"/>
    </location>
</feature>
<reference evidence="2" key="1">
    <citation type="journal article" date="2022" name="Cell">
        <title>Repeat-based holocentromeres influence genome architecture and karyotype evolution.</title>
        <authorList>
            <person name="Hofstatter P.G."/>
            <person name="Thangavel G."/>
            <person name="Lux T."/>
            <person name="Neumann P."/>
            <person name="Vondrak T."/>
            <person name="Novak P."/>
            <person name="Zhang M."/>
            <person name="Costa L."/>
            <person name="Castellani M."/>
            <person name="Scott A."/>
            <person name="Toegelov H."/>
            <person name="Fuchs J."/>
            <person name="Mata-Sucre Y."/>
            <person name="Dias Y."/>
            <person name="Vanzela A.L.L."/>
            <person name="Huettel B."/>
            <person name="Almeida C.C.S."/>
            <person name="Simkova H."/>
            <person name="Souza G."/>
            <person name="Pedrosa-Harand A."/>
            <person name="Macas J."/>
            <person name="Mayer K.F.X."/>
            <person name="Houben A."/>
            <person name="Marques A."/>
        </authorList>
    </citation>
    <scope>NUCLEOTIDE SEQUENCE</scope>
    <source>
        <strain evidence="2">RhyBre1mFocal</strain>
    </source>
</reference>
<evidence type="ECO:0000313" key="2">
    <source>
        <dbReference type="EMBL" id="KAJ1701483.1"/>
    </source>
</evidence>